<dbReference type="PANTHER" id="PTHR22572">
    <property type="entry name" value="SUGAR-1-PHOSPHATE GUANYL TRANSFERASE"/>
    <property type="match status" value="1"/>
</dbReference>
<dbReference type="SUPFAM" id="SSF53448">
    <property type="entry name" value="Nucleotide-diphospho-sugar transferases"/>
    <property type="match status" value="1"/>
</dbReference>
<name>A0A9X4QTX4_9BACL</name>
<keyword evidence="3" id="KW-1185">Reference proteome</keyword>
<dbReference type="Pfam" id="PF00483">
    <property type="entry name" value="NTP_transferase"/>
    <property type="match status" value="1"/>
</dbReference>
<feature type="domain" description="Nucleotidyl transferase" evidence="1">
    <location>
        <begin position="21"/>
        <end position="204"/>
    </location>
</feature>
<dbReference type="AlphaFoldDB" id="A0A9X4QTX4"/>
<evidence type="ECO:0000313" key="3">
    <source>
        <dbReference type="Proteomes" id="UP001153404"/>
    </source>
</evidence>
<protein>
    <submittedName>
        <fullName evidence="2">NDP-sugar synthase</fullName>
    </submittedName>
</protein>
<dbReference type="InterPro" id="IPR029044">
    <property type="entry name" value="Nucleotide-diphossugar_trans"/>
</dbReference>
<proteinExistence type="predicted"/>
<dbReference type="InterPro" id="IPR005835">
    <property type="entry name" value="NTP_transferase_dom"/>
</dbReference>
<evidence type="ECO:0000259" key="1">
    <source>
        <dbReference type="Pfam" id="PF00483"/>
    </source>
</evidence>
<comment type="caution">
    <text evidence="2">The sequence shown here is derived from an EMBL/GenBank/DDBJ whole genome shotgun (WGS) entry which is preliminary data.</text>
</comment>
<dbReference type="Proteomes" id="UP001153404">
    <property type="component" value="Unassembled WGS sequence"/>
</dbReference>
<reference evidence="2" key="1">
    <citation type="submission" date="2022-10" db="EMBL/GenBank/DDBJ databases">
        <title>Comparative genomic analysis of Cohnella hashimotonis sp. nov., isolated from the International Space Station.</title>
        <authorList>
            <person name="Simpson A."/>
            <person name="Venkateswaran K."/>
        </authorList>
    </citation>
    <scope>NUCLEOTIDE SEQUENCE</scope>
    <source>
        <strain evidence="2">DSM 28161</strain>
    </source>
</reference>
<gene>
    <name evidence="2" type="ORF">OMP40_16800</name>
</gene>
<dbReference type="EMBL" id="JAPDIA010000003">
    <property type="protein sequence ID" value="MDG0810838.1"/>
    <property type="molecule type" value="Genomic_DNA"/>
</dbReference>
<accession>A0A9X4QTX4</accession>
<sequence length="342" mass="38141">MQALLLGANPGADGLGAWTTPVVNRPWIEHWISQGREQGVLELVVAVGRQDQADLIGLLGDGSRFDMRVSYLTGWERLGSAGAIKLAEPLLQDRFVVLHPAAVHAFRLDQAMELHGDRAALVTMCLTQSGRDSPYGIAQLGSEGDVLSLVQGSSKQNAPSNLLNSGVYMMSKSALSHIPAGRHVSFENETFPLLIGNGSKISGYMPDNYCILATMPESYAQLHWDLLDRKLPLSISGTEMNEQGIWIGEGAVIGEGVLLVPPRVDRGACQDRRQSDRRSLYGHRFPLRDRPRSPDLQDDRPCPIGRRRFVATRRACVRIWRFRRRSGAMSWQFRYYKLEVRH</sequence>
<dbReference type="InterPro" id="IPR050486">
    <property type="entry name" value="Mannose-1P_guanyltransferase"/>
</dbReference>
<evidence type="ECO:0000313" key="2">
    <source>
        <dbReference type="EMBL" id="MDG0810838.1"/>
    </source>
</evidence>
<dbReference type="Gene3D" id="3.90.550.10">
    <property type="entry name" value="Spore Coat Polysaccharide Biosynthesis Protein SpsA, Chain A"/>
    <property type="match status" value="1"/>
</dbReference>
<organism evidence="2 3">
    <name type="scientific">Cohnella rhizosphaerae</name>
    <dbReference type="NCBI Taxonomy" id="1457232"/>
    <lineage>
        <taxon>Bacteria</taxon>
        <taxon>Bacillati</taxon>
        <taxon>Bacillota</taxon>
        <taxon>Bacilli</taxon>
        <taxon>Bacillales</taxon>
        <taxon>Paenibacillaceae</taxon>
        <taxon>Cohnella</taxon>
    </lineage>
</organism>